<comment type="caution">
    <text evidence="2">The sequence shown here is derived from an EMBL/GenBank/DDBJ whole genome shotgun (WGS) entry which is preliminary data.</text>
</comment>
<dbReference type="InterPro" id="IPR043502">
    <property type="entry name" value="DNA/RNA_pol_sf"/>
</dbReference>
<proteinExistence type="predicted"/>
<accession>A0ABQ9G8A6</accession>
<dbReference type="Pfam" id="PF00078">
    <property type="entry name" value="RVT_1"/>
    <property type="match status" value="1"/>
</dbReference>
<name>A0ABQ9G8A6_9NEOP</name>
<gene>
    <name evidence="2" type="ORF">PR048_031505</name>
</gene>
<dbReference type="EMBL" id="JARBHB010000015">
    <property type="protein sequence ID" value="KAJ8867702.1"/>
    <property type="molecule type" value="Genomic_DNA"/>
</dbReference>
<dbReference type="InterPro" id="IPR000477">
    <property type="entry name" value="RT_dom"/>
</dbReference>
<dbReference type="SUPFAM" id="SSF56672">
    <property type="entry name" value="DNA/RNA polymerases"/>
    <property type="match status" value="1"/>
</dbReference>
<evidence type="ECO:0000259" key="1">
    <source>
        <dbReference type="PROSITE" id="PS50878"/>
    </source>
</evidence>
<protein>
    <recommendedName>
        <fullName evidence="1">Reverse transcriptase domain-containing protein</fullName>
    </recommendedName>
</protein>
<organism evidence="2 3">
    <name type="scientific">Dryococelus australis</name>
    <dbReference type="NCBI Taxonomy" id="614101"/>
    <lineage>
        <taxon>Eukaryota</taxon>
        <taxon>Metazoa</taxon>
        <taxon>Ecdysozoa</taxon>
        <taxon>Arthropoda</taxon>
        <taxon>Hexapoda</taxon>
        <taxon>Insecta</taxon>
        <taxon>Pterygota</taxon>
        <taxon>Neoptera</taxon>
        <taxon>Polyneoptera</taxon>
        <taxon>Phasmatodea</taxon>
        <taxon>Verophasmatodea</taxon>
        <taxon>Anareolatae</taxon>
        <taxon>Phasmatidae</taxon>
        <taxon>Eurycanthinae</taxon>
        <taxon>Dryococelus</taxon>
    </lineage>
</organism>
<dbReference type="PROSITE" id="PS50878">
    <property type="entry name" value="RT_POL"/>
    <property type="match status" value="1"/>
</dbReference>
<keyword evidence="3" id="KW-1185">Reference proteome</keyword>
<dbReference type="PANTHER" id="PTHR33332">
    <property type="entry name" value="REVERSE TRANSCRIPTASE DOMAIN-CONTAINING PROTEIN"/>
    <property type="match status" value="1"/>
</dbReference>
<reference evidence="2 3" key="1">
    <citation type="submission" date="2023-02" db="EMBL/GenBank/DDBJ databases">
        <title>LHISI_Scaffold_Assembly.</title>
        <authorList>
            <person name="Stuart O.P."/>
            <person name="Cleave R."/>
            <person name="Magrath M.J.L."/>
            <person name="Mikheyev A.S."/>
        </authorList>
    </citation>
    <scope>NUCLEOTIDE SEQUENCE [LARGE SCALE GENOMIC DNA]</scope>
    <source>
        <strain evidence="2">Daus_M_001</strain>
        <tissue evidence="2">Leg muscle</tissue>
    </source>
</reference>
<dbReference type="Proteomes" id="UP001159363">
    <property type="component" value="Chromosome 14"/>
</dbReference>
<evidence type="ECO:0000313" key="2">
    <source>
        <dbReference type="EMBL" id="KAJ8867702.1"/>
    </source>
</evidence>
<evidence type="ECO:0000313" key="3">
    <source>
        <dbReference type="Proteomes" id="UP001159363"/>
    </source>
</evidence>
<feature type="domain" description="Reverse transcriptase" evidence="1">
    <location>
        <begin position="143"/>
        <end position="399"/>
    </location>
</feature>
<sequence>MTAYIRGKIMNGMQLKRIIGPQNCRTILHYISELHNTVKSMIRRSKIDFFNGLTNETVDKDIPDSLKLPNEINISGPDASNEIDSEVIAPTGEFSFVKTLSSEVKKSISRIKTLAMGVDKIDINMIKLCTPYCIPVIKHIINHSFQSSTFSPTWKQFKIIHLGKVSLPTEFKHLRLISILLVMSKIIERISRFRTCHSTYTALLDITDFIYKSIDEGKVTFAIFLDFTKAFDTINHKKLLVKLTAAGLSNDSCKLFENYPENCTQQVEPVINGVPHGSILGPLLFSLYITQLASCFKHVKCYQYADDTQLLLSCRVNETDESVVNINSDLLNLLEWCDSNFLKINPSKCSYIISAAIQSAYYRLKNLYRLKKLLTTDIELLLCDVLDLSDLTTVRGCLLISMKSKNIEYRKYKTRALDIVSILKCEITSPTPFLHSNG</sequence>